<organism evidence="5">
    <name type="scientific">Leptolyngbya sp. NK1-12</name>
    <dbReference type="NCBI Taxonomy" id="2547451"/>
    <lineage>
        <taxon>Bacteria</taxon>
        <taxon>Bacillati</taxon>
        <taxon>Cyanobacteriota</taxon>
        <taxon>Cyanophyceae</taxon>
        <taxon>Leptolyngbyales</taxon>
        <taxon>Leptolyngbyaceae</taxon>
        <taxon>Leptolyngbya group</taxon>
        <taxon>Leptolyngbya</taxon>
    </lineage>
</organism>
<evidence type="ECO:0000259" key="4">
    <source>
        <dbReference type="Pfam" id="PF05118"/>
    </source>
</evidence>
<name>A0AA97AFZ3_9CYAN</name>
<dbReference type="Gene3D" id="2.60.120.330">
    <property type="entry name" value="B-lactam Antibiotic, Isopenicillin N Synthase, Chain"/>
    <property type="match status" value="1"/>
</dbReference>
<dbReference type="InterPro" id="IPR027443">
    <property type="entry name" value="IPNS-like_sf"/>
</dbReference>
<comment type="similarity">
    <text evidence="1">Belongs to the aspartyl/asparaginyl beta-hydroxylase family.</text>
</comment>
<feature type="domain" description="Aspartyl/asparaginy/proline hydroxylase" evidence="4">
    <location>
        <begin position="57"/>
        <end position="213"/>
    </location>
</feature>
<evidence type="ECO:0000256" key="2">
    <source>
        <dbReference type="ARBA" id="ARBA00022964"/>
    </source>
</evidence>
<sequence length="254" mass="29173">MKGGLKGAIEKVEKFSPDQGTIGKVVNYLESLVPKYSLVGDSVFFGNDQFPWSYELEANWQVIRQELDQVLPYADALPNFQDISPRQGNIADDDRWKTFFFCAFGYKSEKNCQRCPETAKLLGKIPGLKVAFFSILAPGKHIPEHRGKHKGIIRYHLGLKVPQPRENCRIRVADQIAYWEEGKSLIFDDTFPHEVWNDTDDYRVVLFLDIERPLRFPLSTVNRTINTLVGLSPIVQLAKGNHESWEQQFEAMLK</sequence>
<dbReference type="SUPFAM" id="SSF51197">
    <property type="entry name" value="Clavaminate synthase-like"/>
    <property type="match status" value="1"/>
</dbReference>
<dbReference type="PANTHER" id="PTHR46332">
    <property type="entry name" value="ASPARTATE BETA-HYDROXYLASE DOMAIN-CONTAINING PROTEIN 2"/>
    <property type="match status" value="1"/>
</dbReference>
<dbReference type="AlphaFoldDB" id="A0AA97AFZ3"/>
<evidence type="ECO:0000256" key="1">
    <source>
        <dbReference type="ARBA" id="ARBA00007730"/>
    </source>
</evidence>
<dbReference type="Pfam" id="PF05118">
    <property type="entry name" value="Asp_Arg_Hydrox"/>
    <property type="match status" value="1"/>
</dbReference>
<dbReference type="InterPro" id="IPR007803">
    <property type="entry name" value="Asp/Arg/Pro-Hydrxlase"/>
</dbReference>
<accession>A0AA97AFZ3</accession>
<keyword evidence="2" id="KW-0223">Dioxygenase</keyword>
<proteinExistence type="inferred from homology"/>
<dbReference type="PANTHER" id="PTHR46332:SF5">
    <property type="entry name" value="ASPARTATE BETA-HYDROXYLASE DOMAIN CONTAINING 2"/>
    <property type="match status" value="1"/>
</dbReference>
<dbReference type="GO" id="GO:0051213">
    <property type="term" value="F:dioxygenase activity"/>
    <property type="evidence" value="ECO:0007669"/>
    <property type="project" value="UniProtKB-KW"/>
</dbReference>
<protein>
    <submittedName>
        <fullName evidence="5">Aspartyl/asparaginyl beta-hydroxylase domain-containing protein</fullName>
    </submittedName>
</protein>
<gene>
    <name evidence="5" type="ORF">HJG54_13290</name>
</gene>
<reference evidence="5" key="1">
    <citation type="submission" date="2020-05" db="EMBL/GenBank/DDBJ databases">
        <authorList>
            <person name="Zhu T."/>
            <person name="Keshari N."/>
            <person name="Lu X."/>
        </authorList>
    </citation>
    <scope>NUCLEOTIDE SEQUENCE</scope>
    <source>
        <strain evidence="5">NK1-12</strain>
    </source>
</reference>
<evidence type="ECO:0000256" key="3">
    <source>
        <dbReference type="ARBA" id="ARBA00023002"/>
    </source>
</evidence>
<dbReference type="RefSeq" id="WP_316435467.1">
    <property type="nucleotide sequence ID" value="NZ_CP053586.1"/>
</dbReference>
<dbReference type="InterPro" id="IPR051821">
    <property type="entry name" value="Asp/Asn_beta-hydroxylase"/>
</dbReference>
<dbReference type="EMBL" id="CP053586">
    <property type="protein sequence ID" value="WNZ23730.1"/>
    <property type="molecule type" value="Genomic_DNA"/>
</dbReference>
<evidence type="ECO:0000313" key="5">
    <source>
        <dbReference type="EMBL" id="WNZ23730.1"/>
    </source>
</evidence>
<dbReference type="GO" id="GO:0016020">
    <property type="term" value="C:membrane"/>
    <property type="evidence" value="ECO:0007669"/>
    <property type="project" value="TreeGrafter"/>
</dbReference>
<keyword evidence="3" id="KW-0560">Oxidoreductase</keyword>